<evidence type="ECO:0000313" key="3">
    <source>
        <dbReference type="Proteomes" id="UP001432322"/>
    </source>
</evidence>
<dbReference type="AlphaFoldDB" id="A0AAV5WG30"/>
<evidence type="ECO:0000256" key="1">
    <source>
        <dbReference type="SAM" id="MobiDB-lite"/>
    </source>
</evidence>
<reference evidence="2" key="1">
    <citation type="submission" date="2023-10" db="EMBL/GenBank/DDBJ databases">
        <title>Genome assembly of Pristionchus species.</title>
        <authorList>
            <person name="Yoshida K."/>
            <person name="Sommer R.J."/>
        </authorList>
    </citation>
    <scope>NUCLEOTIDE SEQUENCE</scope>
    <source>
        <strain evidence="2">RS5133</strain>
    </source>
</reference>
<comment type="caution">
    <text evidence="2">The sequence shown here is derived from an EMBL/GenBank/DDBJ whole genome shotgun (WGS) entry which is preliminary data.</text>
</comment>
<feature type="compositionally biased region" description="Basic residues" evidence="1">
    <location>
        <begin position="53"/>
        <end position="64"/>
    </location>
</feature>
<gene>
    <name evidence="2" type="ORF">PFISCL1PPCAC_22498</name>
</gene>
<name>A0AAV5WG30_9BILA</name>
<organism evidence="2 3">
    <name type="scientific">Pristionchus fissidentatus</name>
    <dbReference type="NCBI Taxonomy" id="1538716"/>
    <lineage>
        <taxon>Eukaryota</taxon>
        <taxon>Metazoa</taxon>
        <taxon>Ecdysozoa</taxon>
        <taxon>Nematoda</taxon>
        <taxon>Chromadorea</taxon>
        <taxon>Rhabditida</taxon>
        <taxon>Rhabditina</taxon>
        <taxon>Diplogasteromorpha</taxon>
        <taxon>Diplogasteroidea</taxon>
        <taxon>Neodiplogasteridae</taxon>
        <taxon>Pristionchus</taxon>
    </lineage>
</organism>
<proteinExistence type="predicted"/>
<dbReference type="Proteomes" id="UP001432322">
    <property type="component" value="Unassembled WGS sequence"/>
</dbReference>
<feature type="region of interest" description="Disordered" evidence="1">
    <location>
        <begin position="17"/>
        <end position="64"/>
    </location>
</feature>
<keyword evidence="3" id="KW-1185">Reference proteome</keyword>
<evidence type="ECO:0008006" key="4">
    <source>
        <dbReference type="Google" id="ProtNLM"/>
    </source>
</evidence>
<dbReference type="EMBL" id="BTSY01000006">
    <property type="protein sequence ID" value="GMT31201.1"/>
    <property type="molecule type" value="Genomic_DNA"/>
</dbReference>
<accession>A0AAV5WG30</accession>
<sequence length="120" mass="13397">MAQYQLGARPLGICETRNHRGLRRRSVQPTPLDRPLSASDGRYGGGTSAPRPGHLRHLRGPRQRPALRHLHLRGVQGLLQAHRPEQAHLLVCATRYSRFLLHSPRASQSLSVLPILSLSE</sequence>
<protein>
    <recommendedName>
        <fullName evidence="4">G protein-coupled receptor</fullName>
    </recommendedName>
</protein>
<evidence type="ECO:0000313" key="2">
    <source>
        <dbReference type="EMBL" id="GMT31201.1"/>
    </source>
</evidence>